<dbReference type="PATRIC" id="fig|76731.3.peg.1395"/>
<gene>
    <name evidence="1" type="ORF">RD2015_1366</name>
</gene>
<name>A0A0U3NBF3_9BURK</name>
<evidence type="ECO:0000313" key="1">
    <source>
        <dbReference type="EMBL" id="ALV05856.1"/>
    </source>
</evidence>
<accession>A0A0U3NBF3</accession>
<dbReference type="Pfam" id="PF11655">
    <property type="entry name" value="DUF2589"/>
    <property type="match status" value="1"/>
</dbReference>
<keyword evidence="2" id="KW-1185">Reference proteome</keyword>
<dbReference type="STRING" id="76731.RD2015_1366"/>
<evidence type="ECO:0000313" key="2">
    <source>
        <dbReference type="Proteomes" id="UP000060699"/>
    </source>
</evidence>
<proteinExistence type="predicted"/>
<reference evidence="1 2" key="1">
    <citation type="submission" date="2015-12" db="EMBL/GenBank/DDBJ databases">
        <title>Complete genome of Roseateles depolymerans KCTC 42856.</title>
        <authorList>
            <person name="Kim K.M."/>
        </authorList>
    </citation>
    <scope>NUCLEOTIDE SEQUENCE [LARGE SCALE GENOMIC DNA]</scope>
    <source>
        <strain evidence="1 2">KCTC 42856</strain>
    </source>
</reference>
<dbReference type="EMBL" id="CP013729">
    <property type="protein sequence ID" value="ALV05856.1"/>
    <property type="molecule type" value="Genomic_DNA"/>
</dbReference>
<dbReference type="RefSeq" id="WP_058934237.1">
    <property type="nucleotide sequence ID" value="NZ_CP013729.1"/>
</dbReference>
<dbReference type="AlphaFoldDB" id="A0A0U3NBF3"/>
<dbReference type="KEGG" id="rdp:RD2015_1366"/>
<sequence length="174" mass="18801">MSSRVELKDLIEALAGAVIEAQDRIEQHQISNIGNYFDEDNRPRSVLLRLPSVRPDAVPGSEDLYRAALLPLVAMNALRIKEVEMSFDVDLGSIADDGLPNGTPTPTGRSWDATAAAGGPQKSVQVHTRGPLVGTRSSAHVVMRVEGVEPSEGVARMVHQLIQVQGVFQTQDPE</sequence>
<dbReference type="InterPro" id="IPR024510">
    <property type="entry name" value="DUF2589"/>
</dbReference>
<organism evidence="1 2">
    <name type="scientific">Roseateles depolymerans</name>
    <dbReference type="NCBI Taxonomy" id="76731"/>
    <lineage>
        <taxon>Bacteria</taxon>
        <taxon>Pseudomonadati</taxon>
        <taxon>Pseudomonadota</taxon>
        <taxon>Betaproteobacteria</taxon>
        <taxon>Burkholderiales</taxon>
        <taxon>Sphaerotilaceae</taxon>
        <taxon>Roseateles</taxon>
    </lineage>
</organism>
<protein>
    <submittedName>
        <fullName evidence="1">Uncharacterized protein</fullName>
    </submittedName>
</protein>
<dbReference type="Proteomes" id="UP000060699">
    <property type="component" value="Chromosome"/>
</dbReference>